<protein>
    <submittedName>
        <fullName evidence="9">DUF421 domain-containing protein</fullName>
    </submittedName>
</protein>
<keyword evidence="3" id="KW-1003">Cell membrane</keyword>
<feature type="domain" description="YetF C-terminal" evidence="8">
    <location>
        <begin position="105"/>
        <end position="179"/>
    </location>
</feature>
<dbReference type="PANTHER" id="PTHR34582:SF6">
    <property type="entry name" value="UPF0702 TRANSMEMBRANE PROTEIN YCAP"/>
    <property type="match status" value="1"/>
</dbReference>
<keyword evidence="6 7" id="KW-0472">Membrane</keyword>
<dbReference type="GO" id="GO:0005886">
    <property type="term" value="C:plasma membrane"/>
    <property type="evidence" value="ECO:0007669"/>
    <property type="project" value="UniProtKB-SubCell"/>
</dbReference>
<dbReference type="Pfam" id="PF04239">
    <property type="entry name" value="DUF421"/>
    <property type="match status" value="1"/>
</dbReference>
<gene>
    <name evidence="9" type="ORF">FOA19_22055</name>
</gene>
<comment type="similarity">
    <text evidence="2">Belongs to the UPF0702 family.</text>
</comment>
<evidence type="ECO:0000313" key="9">
    <source>
        <dbReference type="EMBL" id="KAA3437057.1"/>
    </source>
</evidence>
<evidence type="ECO:0000256" key="2">
    <source>
        <dbReference type="ARBA" id="ARBA00006448"/>
    </source>
</evidence>
<keyword evidence="10" id="KW-1185">Reference proteome</keyword>
<name>A0A5B6TB04_9BACT</name>
<keyword evidence="5 7" id="KW-1133">Transmembrane helix</keyword>
<evidence type="ECO:0000256" key="7">
    <source>
        <dbReference type="SAM" id="Phobius"/>
    </source>
</evidence>
<dbReference type="AlphaFoldDB" id="A0A5B6TB04"/>
<dbReference type="PANTHER" id="PTHR34582">
    <property type="entry name" value="UPF0702 TRANSMEMBRANE PROTEIN YCAP"/>
    <property type="match status" value="1"/>
</dbReference>
<feature type="transmembrane region" description="Helical" evidence="7">
    <location>
        <begin position="20"/>
        <end position="41"/>
    </location>
</feature>
<keyword evidence="4 7" id="KW-0812">Transmembrane</keyword>
<evidence type="ECO:0000256" key="1">
    <source>
        <dbReference type="ARBA" id="ARBA00004651"/>
    </source>
</evidence>
<evidence type="ECO:0000259" key="8">
    <source>
        <dbReference type="Pfam" id="PF04239"/>
    </source>
</evidence>
<dbReference type="EMBL" id="VKKY01000003">
    <property type="protein sequence ID" value="KAA3437057.1"/>
    <property type="molecule type" value="Genomic_DNA"/>
</dbReference>
<dbReference type="Proteomes" id="UP000324133">
    <property type="component" value="Unassembled WGS sequence"/>
</dbReference>
<organism evidence="9 10">
    <name type="scientific">Rufibacter hautae</name>
    <dbReference type="NCBI Taxonomy" id="2595005"/>
    <lineage>
        <taxon>Bacteria</taxon>
        <taxon>Pseudomonadati</taxon>
        <taxon>Bacteroidota</taxon>
        <taxon>Cytophagia</taxon>
        <taxon>Cytophagales</taxon>
        <taxon>Hymenobacteraceae</taxon>
        <taxon>Rufibacter</taxon>
    </lineage>
</organism>
<proteinExistence type="inferred from homology"/>
<dbReference type="OrthoDB" id="6538282at2"/>
<dbReference type="InterPro" id="IPR007353">
    <property type="entry name" value="DUF421"/>
</dbReference>
<dbReference type="RefSeq" id="WP_149092998.1">
    <property type="nucleotide sequence ID" value="NZ_VKKY01000003.1"/>
</dbReference>
<evidence type="ECO:0000256" key="3">
    <source>
        <dbReference type="ARBA" id="ARBA00022475"/>
    </source>
</evidence>
<dbReference type="Gene3D" id="3.30.240.20">
    <property type="entry name" value="bsu07140 like domains"/>
    <property type="match status" value="1"/>
</dbReference>
<comment type="caution">
    <text evidence="9">The sequence shown here is derived from an EMBL/GenBank/DDBJ whole genome shotgun (WGS) entry which is preliminary data.</text>
</comment>
<dbReference type="InterPro" id="IPR023090">
    <property type="entry name" value="UPF0702_alpha/beta_dom_sf"/>
</dbReference>
<reference evidence="9 10" key="1">
    <citation type="submission" date="2019-07" db="EMBL/GenBank/DDBJ databases">
        <title>Rufibacter sp. nov., isolated from lake sediment.</title>
        <authorList>
            <person name="Qu J.-H."/>
        </authorList>
    </citation>
    <scope>NUCLEOTIDE SEQUENCE [LARGE SCALE GENOMIC DNA]</scope>
    <source>
        <strain evidence="9 10">NBS58-1</strain>
    </source>
</reference>
<evidence type="ECO:0000313" key="10">
    <source>
        <dbReference type="Proteomes" id="UP000324133"/>
    </source>
</evidence>
<comment type="subcellular location">
    <subcellularLocation>
        <location evidence="1">Cell membrane</location>
        <topology evidence="1">Multi-pass membrane protein</topology>
    </subcellularLocation>
</comment>
<evidence type="ECO:0000256" key="6">
    <source>
        <dbReference type="ARBA" id="ARBA00023136"/>
    </source>
</evidence>
<evidence type="ECO:0000256" key="5">
    <source>
        <dbReference type="ARBA" id="ARBA00022989"/>
    </source>
</evidence>
<sequence length="230" mass="25999">MKPEDIQITDWVRIVLGEVPWIFLLEVVIRIAIIYFILMFAMRAMGKRMSSMLSRTEMAALVSLAAANGVALMDPSRGVLPIVIIAAVVVGVERFIAWRSTQDANFERVVMDDMDILVKDGALQLGVMERTRITRERLLAQFRHEDIFNLGKVQRTYMEANGSFTILQYPEERPGLSIIPEIDQELRQEQKTEPNTFACATCGYVEKQAQKPQTTCPNCSSQEWSPAVVS</sequence>
<accession>A0A5B6TB04</accession>
<evidence type="ECO:0000256" key="4">
    <source>
        <dbReference type="ARBA" id="ARBA00022692"/>
    </source>
</evidence>
<feature type="transmembrane region" description="Helical" evidence="7">
    <location>
        <begin position="79"/>
        <end position="98"/>
    </location>
</feature>